<protein>
    <submittedName>
        <fullName evidence="2">Protein SRG1-like</fullName>
    </submittedName>
</protein>
<evidence type="ECO:0000313" key="2">
    <source>
        <dbReference type="WBParaSite" id="Csp11.Scaffold630.g18657.t1"/>
    </source>
</evidence>
<evidence type="ECO:0000313" key="1">
    <source>
        <dbReference type="Proteomes" id="UP000095282"/>
    </source>
</evidence>
<dbReference type="Proteomes" id="UP000095282">
    <property type="component" value="Unplaced"/>
</dbReference>
<accession>A0A1I7URM3</accession>
<dbReference type="AlphaFoldDB" id="A0A1I7URM3"/>
<proteinExistence type="predicted"/>
<sequence length="91" mass="10415">MNPFRYHSSNKQEADSCKNEKELLPFENLTDVAHDLLTTIDWEKIQKMSVVVPIDDFCVDDDTTILLGSGLPLFEEVNGVDPCKEFRNLLK</sequence>
<reference evidence="2" key="1">
    <citation type="submission" date="2016-11" db="UniProtKB">
        <authorList>
            <consortium name="WormBaseParasite"/>
        </authorList>
    </citation>
    <scope>IDENTIFICATION</scope>
</reference>
<name>A0A1I7URM3_9PELO</name>
<keyword evidence="1" id="KW-1185">Reference proteome</keyword>
<dbReference type="WBParaSite" id="Csp11.Scaffold630.g18657.t1">
    <property type="protein sequence ID" value="Csp11.Scaffold630.g18657.t1"/>
    <property type="gene ID" value="Csp11.Scaffold630.g18657"/>
</dbReference>
<organism evidence="1 2">
    <name type="scientific">Caenorhabditis tropicalis</name>
    <dbReference type="NCBI Taxonomy" id="1561998"/>
    <lineage>
        <taxon>Eukaryota</taxon>
        <taxon>Metazoa</taxon>
        <taxon>Ecdysozoa</taxon>
        <taxon>Nematoda</taxon>
        <taxon>Chromadorea</taxon>
        <taxon>Rhabditida</taxon>
        <taxon>Rhabditina</taxon>
        <taxon>Rhabditomorpha</taxon>
        <taxon>Rhabditoidea</taxon>
        <taxon>Rhabditidae</taxon>
        <taxon>Peloderinae</taxon>
        <taxon>Caenorhabditis</taxon>
    </lineage>
</organism>